<dbReference type="EMBL" id="CAEZSR010000305">
    <property type="protein sequence ID" value="CAB4599409.1"/>
    <property type="molecule type" value="Genomic_DNA"/>
</dbReference>
<dbReference type="InterPro" id="IPR001185">
    <property type="entry name" value="MS_channel"/>
</dbReference>
<dbReference type="PANTHER" id="PTHR30266:SF2">
    <property type="entry name" value="LARGE-CONDUCTANCE MECHANOSENSITIVE CHANNEL"/>
    <property type="match status" value="1"/>
</dbReference>
<evidence type="ECO:0000256" key="6">
    <source>
        <dbReference type="ARBA" id="ARBA00023065"/>
    </source>
</evidence>
<dbReference type="PANTHER" id="PTHR30266">
    <property type="entry name" value="MECHANOSENSITIVE CHANNEL MSCL"/>
    <property type="match status" value="1"/>
</dbReference>
<keyword evidence="4 9" id="KW-0812">Transmembrane</keyword>
<keyword evidence="5 9" id="KW-1133">Transmembrane helix</keyword>
<dbReference type="SUPFAM" id="SSF81330">
    <property type="entry name" value="Gated mechanosensitive channel"/>
    <property type="match status" value="1"/>
</dbReference>
<evidence type="ECO:0000256" key="1">
    <source>
        <dbReference type="ARBA" id="ARBA00004141"/>
    </source>
</evidence>
<dbReference type="Gene3D" id="1.10.1200.120">
    <property type="entry name" value="Large-conductance mechanosensitive channel, MscL, domain 1"/>
    <property type="match status" value="1"/>
</dbReference>
<evidence type="ECO:0000256" key="7">
    <source>
        <dbReference type="ARBA" id="ARBA00023136"/>
    </source>
</evidence>
<keyword evidence="7 9" id="KW-0472">Membrane</keyword>
<evidence type="ECO:0000313" key="10">
    <source>
        <dbReference type="EMBL" id="CAB4599409.1"/>
    </source>
</evidence>
<dbReference type="GO" id="GO:0008381">
    <property type="term" value="F:mechanosensitive monoatomic ion channel activity"/>
    <property type="evidence" value="ECO:0007669"/>
    <property type="project" value="InterPro"/>
</dbReference>
<proteinExistence type="inferred from homology"/>
<dbReference type="PRINTS" id="PR01264">
    <property type="entry name" value="MECHCHANNEL"/>
</dbReference>
<organism evidence="10">
    <name type="scientific">freshwater metagenome</name>
    <dbReference type="NCBI Taxonomy" id="449393"/>
    <lineage>
        <taxon>unclassified sequences</taxon>
        <taxon>metagenomes</taxon>
        <taxon>ecological metagenomes</taxon>
    </lineage>
</organism>
<dbReference type="InterPro" id="IPR037673">
    <property type="entry name" value="MSC/AndL"/>
</dbReference>
<evidence type="ECO:0000256" key="5">
    <source>
        <dbReference type="ARBA" id="ARBA00022989"/>
    </source>
</evidence>
<dbReference type="GO" id="GO:0016020">
    <property type="term" value="C:membrane"/>
    <property type="evidence" value="ECO:0007669"/>
    <property type="project" value="UniProtKB-SubCell"/>
</dbReference>
<dbReference type="AlphaFoldDB" id="A0A6J6GHQ8"/>
<evidence type="ECO:0000256" key="8">
    <source>
        <dbReference type="ARBA" id="ARBA00023303"/>
    </source>
</evidence>
<keyword evidence="6" id="KW-0406">Ion transport</keyword>
<reference evidence="10" key="1">
    <citation type="submission" date="2020-05" db="EMBL/GenBank/DDBJ databases">
        <authorList>
            <person name="Chiriac C."/>
            <person name="Salcher M."/>
            <person name="Ghai R."/>
            <person name="Kavagutti S V."/>
        </authorList>
    </citation>
    <scope>NUCLEOTIDE SEQUENCE</scope>
</reference>
<evidence type="ECO:0000256" key="3">
    <source>
        <dbReference type="ARBA" id="ARBA00022475"/>
    </source>
</evidence>
<accession>A0A6J6GHQ8</accession>
<sequence>MLKEFKEFINKGDIVTIAVGLVMALSFKTIIDKIIEGVITPIIAAIAGKADYTEVGFKIGEAQISIGLVIGAVIDFIVVAFILFLIVKAYNNVKKKDGEAAPTQVELLTEIRDSLKQRG</sequence>
<keyword evidence="3" id="KW-1003">Cell membrane</keyword>
<dbReference type="HAMAP" id="MF_00115">
    <property type="entry name" value="MscL"/>
    <property type="match status" value="1"/>
</dbReference>
<gene>
    <name evidence="10" type="ORF">UFOPK1493_04215</name>
</gene>
<evidence type="ECO:0000256" key="2">
    <source>
        <dbReference type="ARBA" id="ARBA00022448"/>
    </source>
</evidence>
<dbReference type="InterPro" id="IPR036019">
    <property type="entry name" value="MscL_channel"/>
</dbReference>
<feature type="transmembrane region" description="Helical" evidence="9">
    <location>
        <begin position="64"/>
        <end position="87"/>
    </location>
</feature>
<keyword evidence="8" id="KW-0407">Ion channel</keyword>
<comment type="subcellular location">
    <subcellularLocation>
        <location evidence="1">Membrane</location>
        <topology evidence="1">Multi-pass membrane protein</topology>
    </subcellularLocation>
</comment>
<dbReference type="Pfam" id="PF01741">
    <property type="entry name" value="MscL"/>
    <property type="match status" value="1"/>
</dbReference>
<evidence type="ECO:0000256" key="9">
    <source>
        <dbReference type="SAM" id="Phobius"/>
    </source>
</evidence>
<protein>
    <submittedName>
        <fullName evidence="10">Unannotated protein</fullName>
    </submittedName>
</protein>
<dbReference type="NCBIfam" id="TIGR00220">
    <property type="entry name" value="mscL"/>
    <property type="match status" value="1"/>
</dbReference>
<keyword evidence="2" id="KW-0813">Transport</keyword>
<evidence type="ECO:0000256" key="4">
    <source>
        <dbReference type="ARBA" id="ARBA00022692"/>
    </source>
</evidence>
<name>A0A6J6GHQ8_9ZZZZ</name>